<name>A0A845QBT9_9HYPH</name>
<keyword evidence="12" id="KW-1185">Reference proteome</keyword>
<evidence type="ECO:0000256" key="2">
    <source>
        <dbReference type="ARBA" id="ARBA00004236"/>
    </source>
</evidence>
<reference evidence="11 12" key="1">
    <citation type="journal article" date="2016" name="Int. J. Syst. Evol. Microbiol.">
        <title>Pyruvatibacter mobilis gen. nov., sp. nov., a marine bacterium from the culture broth of Picochlorum sp. 122.</title>
        <authorList>
            <person name="Wang G."/>
            <person name="Tang M."/>
            <person name="Wu H."/>
            <person name="Dai S."/>
            <person name="Li T."/>
            <person name="Chen C."/>
            <person name="He H."/>
            <person name="Fan J."/>
            <person name="Xiang W."/>
            <person name="Li X."/>
        </authorList>
    </citation>
    <scope>NUCLEOTIDE SEQUENCE [LARGE SCALE GENOMIC DNA]</scope>
    <source>
        <strain evidence="11 12">GYP-11</strain>
    </source>
</reference>
<dbReference type="Pfam" id="PF09976">
    <property type="entry name" value="TPR_21"/>
    <property type="match status" value="1"/>
</dbReference>
<feature type="compositionally biased region" description="Acidic residues" evidence="8">
    <location>
        <begin position="231"/>
        <end position="248"/>
    </location>
</feature>
<comment type="caution">
    <text evidence="11">The sequence shown here is derived from an EMBL/GenBank/DDBJ whole genome shotgun (WGS) entry which is preliminary data.</text>
</comment>
<keyword evidence="3" id="KW-1003">Cell membrane</keyword>
<dbReference type="OrthoDB" id="7173339at2"/>
<evidence type="ECO:0000256" key="4">
    <source>
        <dbReference type="ARBA" id="ARBA00022692"/>
    </source>
</evidence>
<accession>A0A845QBT9</accession>
<dbReference type="Proteomes" id="UP000470384">
    <property type="component" value="Unassembled WGS sequence"/>
</dbReference>
<evidence type="ECO:0000256" key="3">
    <source>
        <dbReference type="ARBA" id="ARBA00022475"/>
    </source>
</evidence>
<protein>
    <submittedName>
        <fullName evidence="11">Tetratricopeptide repeat protein</fullName>
    </submittedName>
</protein>
<evidence type="ECO:0000313" key="12">
    <source>
        <dbReference type="Proteomes" id="UP000470384"/>
    </source>
</evidence>
<keyword evidence="7" id="KW-0143">Chaperone</keyword>
<feature type="region of interest" description="Disordered" evidence="8">
    <location>
        <begin position="213"/>
        <end position="256"/>
    </location>
</feature>
<dbReference type="GO" id="GO:0005886">
    <property type="term" value="C:plasma membrane"/>
    <property type="evidence" value="ECO:0007669"/>
    <property type="project" value="UniProtKB-SubCell"/>
</dbReference>
<proteinExistence type="predicted"/>
<dbReference type="PANTHER" id="PTHR38035">
    <property type="entry name" value="UPF0070 PROTEIN YFGM"/>
    <property type="match status" value="1"/>
</dbReference>
<comment type="subcellular location">
    <subcellularLocation>
        <location evidence="2">Cell membrane</location>
    </subcellularLocation>
    <subcellularLocation>
        <location evidence="1">Membrane</location>
        <topology evidence="1">Single-pass membrane protein</topology>
    </subcellularLocation>
</comment>
<sequence length="256" mass="26304">MSDIFREVEEDLRRERYESLWDTYGAYVIGGAVALIVAVGAVSWWNASTKTAAEDAARAFVAADQLAEEGNTEEAAAAFATLAEEGNGGYEAVAGIRAAGLMAEAGDVDGAVARLDAIAAGGGDDTLRSLAALRAAMLLADTASIDDLNIRLAPLAEEGEPFRFSALELLGFAALKAGDEDAAANNFQMLADAAGAPPLMRERARDMLRGLQVDGPVARQLPATPAGETGEAGEADDTGAAEAPDTEENASGGEAQ</sequence>
<evidence type="ECO:0000256" key="9">
    <source>
        <dbReference type="SAM" id="Phobius"/>
    </source>
</evidence>
<dbReference type="RefSeq" id="WP_160587470.1">
    <property type="nucleotide sequence ID" value="NZ_BMHN01000001.1"/>
</dbReference>
<dbReference type="InterPro" id="IPR018704">
    <property type="entry name" value="SecYEG/CpoB_TPR"/>
</dbReference>
<dbReference type="GO" id="GO:0044877">
    <property type="term" value="F:protein-containing complex binding"/>
    <property type="evidence" value="ECO:0007669"/>
    <property type="project" value="InterPro"/>
</dbReference>
<evidence type="ECO:0000256" key="5">
    <source>
        <dbReference type="ARBA" id="ARBA00022989"/>
    </source>
</evidence>
<evidence type="ECO:0000256" key="6">
    <source>
        <dbReference type="ARBA" id="ARBA00023136"/>
    </source>
</evidence>
<feature type="transmembrane region" description="Helical" evidence="9">
    <location>
        <begin position="24"/>
        <end position="45"/>
    </location>
</feature>
<organism evidence="11 12">
    <name type="scientific">Pyruvatibacter mobilis</name>
    <dbReference type="NCBI Taxonomy" id="1712261"/>
    <lineage>
        <taxon>Bacteria</taxon>
        <taxon>Pseudomonadati</taxon>
        <taxon>Pseudomonadota</taxon>
        <taxon>Alphaproteobacteria</taxon>
        <taxon>Hyphomicrobiales</taxon>
        <taxon>Parvibaculaceae</taxon>
        <taxon>Pyruvatibacter</taxon>
    </lineage>
</organism>
<gene>
    <name evidence="11" type="ORF">GTQ45_07120</name>
</gene>
<evidence type="ECO:0000256" key="8">
    <source>
        <dbReference type="SAM" id="MobiDB-lite"/>
    </source>
</evidence>
<keyword evidence="4 9" id="KW-0812">Transmembrane</keyword>
<dbReference type="GeneID" id="300655033"/>
<keyword evidence="5 9" id="KW-1133">Transmembrane helix</keyword>
<evidence type="ECO:0000313" key="11">
    <source>
        <dbReference type="EMBL" id="NBG95501.1"/>
    </source>
</evidence>
<evidence type="ECO:0000256" key="7">
    <source>
        <dbReference type="ARBA" id="ARBA00023186"/>
    </source>
</evidence>
<dbReference type="InterPro" id="IPR026039">
    <property type="entry name" value="YfgM"/>
</dbReference>
<dbReference type="PANTHER" id="PTHR38035:SF1">
    <property type="entry name" value="ANCILLARY SECYEG TRANSLOCON SUBUNIT"/>
    <property type="match status" value="1"/>
</dbReference>
<dbReference type="AlphaFoldDB" id="A0A845QBT9"/>
<evidence type="ECO:0000259" key="10">
    <source>
        <dbReference type="Pfam" id="PF09976"/>
    </source>
</evidence>
<keyword evidence="6 9" id="KW-0472">Membrane</keyword>
<feature type="domain" description="Ancillary SecYEG translocon subunit/Cell division coordinator CpoB TPR" evidence="10">
    <location>
        <begin position="20"/>
        <end position="193"/>
    </location>
</feature>
<evidence type="ECO:0000256" key="1">
    <source>
        <dbReference type="ARBA" id="ARBA00004167"/>
    </source>
</evidence>
<dbReference type="EMBL" id="WXYQ01000005">
    <property type="protein sequence ID" value="NBG95501.1"/>
    <property type="molecule type" value="Genomic_DNA"/>
</dbReference>